<organism evidence="2 3">
    <name type="scientific">Myroides albus</name>
    <dbReference type="NCBI Taxonomy" id="2562892"/>
    <lineage>
        <taxon>Bacteria</taxon>
        <taxon>Pseudomonadati</taxon>
        <taxon>Bacteroidota</taxon>
        <taxon>Flavobacteriia</taxon>
        <taxon>Flavobacteriales</taxon>
        <taxon>Flavobacteriaceae</taxon>
        <taxon>Myroides</taxon>
    </lineage>
</organism>
<dbReference type="InterPro" id="IPR010870">
    <property type="entry name" value="Porin_O/P"/>
</dbReference>
<sequence>MRNKLLLFSFLSLIGSKAIAQDFNQKSIFKLPESEVVNDFNLYLDTRYDYKNVFTPTQTELSQFQVNQTRIYLTTKLFNKVDFNFRYSFNAKESKDALEFAFLEYHINDNWAISAGKLFTNWGSFDIDYNGAELYMYTIVTNDIEVYSPGVNFMYYMNKHKFTFQISSPTEVFTTPEYKNKAYSYMLLWEGKLFNDKLRTRYGYSLMQHDSSKYYNWATIGNQLHLGKWIFESDWIYGTRNLNYSDLVNIEDIGVSEVRDNSFALSAKYKINKFVPYIRGIYNKRKDLTNNYAYSQVNLQAALEYYPLQDQNLFKDLRLFTAYIYQNQSFERELSHLSDQHENQIVAGIRWLIPMVRK</sequence>
<dbReference type="OrthoDB" id="846879at2"/>
<evidence type="ECO:0008006" key="4">
    <source>
        <dbReference type="Google" id="ProtNLM"/>
    </source>
</evidence>
<evidence type="ECO:0000256" key="1">
    <source>
        <dbReference type="SAM" id="SignalP"/>
    </source>
</evidence>
<dbReference type="Pfam" id="PF07396">
    <property type="entry name" value="Porin_O_P"/>
    <property type="match status" value="1"/>
</dbReference>
<dbReference type="Proteomes" id="UP000438760">
    <property type="component" value="Unassembled WGS sequence"/>
</dbReference>
<dbReference type="AlphaFoldDB" id="A0A6I3LRB0"/>
<accession>A0A6I3LRB0</accession>
<feature type="signal peptide" evidence="1">
    <location>
        <begin position="1"/>
        <end position="20"/>
    </location>
</feature>
<feature type="chain" id="PRO_5026061474" description="Phosphate-selective porin O and P" evidence="1">
    <location>
        <begin position="21"/>
        <end position="358"/>
    </location>
</feature>
<reference evidence="2 3" key="1">
    <citation type="submission" date="2019-11" db="EMBL/GenBank/DDBJ databases">
        <title>Genome of Strain BIT-d1.</title>
        <authorList>
            <person name="Yang Y."/>
        </authorList>
    </citation>
    <scope>NUCLEOTIDE SEQUENCE [LARGE SCALE GENOMIC DNA]</scope>
    <source>
        <strain evidence="2 3">BIT-d1</strain>
    </source>
</reference>
<dbReference type="RefSeq" id="WP_155092531.1">
    <property type="nucleotide sequence ID" value="NZ_CP102754.1"/>
</dbReference>
<dbReference type="EMBL" id="WMJX01000021">
    <property type="protein sequence ID" value="MTG98505.1"/>
    <property type="molecule type" value="Genomic_DNA"/>
</dbReference>
<proteinExistence type="predicted"/>
<protein>
    <recommendedName>
        <fullName evidence="4">Phosphate-selective porin O and P</fullName>
    </recommendedName>
</protein>
<gene>
    <name evidence="2" type="ORF">GJV76_10280</name>
</gene>
<dbReference type="SUPFAM" id="SSF56935">
    <property type="entry name" value="Porins"/>
    <property type="match status" value="1"/>
</dbReference>
<keyword evidence="3" id="KW-1185">Reference proteome</keyword>
<keyword evidence="1" id="KW-0732">Signal</keyword>
<comment type="caution">
    <text evidence="2">The sequence shown here is derived from an EMBL/GenBank/DDBJ whole genome shotgun (WGS) entry which is preliminary data.</text>
</comment>
<name>A0A6I3LRB0_9FLAO</name>
<evidence type="ECO:0000313" key="2">
    <source>
        <dbReference type="EMBL" id="MTG98505.1"/>
    </source>
</evidence>
<evidence type="ECO:0000313" key="3">
    <source>
        <dbReference type="Proteomes" id="UP000438760"/>
    </source>
</evidence>